<evidence type="ECO:0000256" key="12">
    <source>
        <dbReference type="ARBA" id="ARBA00022989"/>
    </source>
</evidence>
<keyword evidence="8 17" id="KW-0812">Transmembrane</keyword>
<dbReference type="Proteomes" id="UP000472262">
    <property type="component" value="Unassembled WGS sequence"/>
</dbReference>
<evidence type="ECO:0000256" key="9">
    <source>
        <dbReference type="ARBA" id="ARBA00022723"/>
    </source>
</evidence>
<dbReference type="Gene3D" id="1.20.1070.10">
    <property type="entry name" value="Rhodopsin 7-helix transmembrane proteins"/>
    <property type="match status" value="1"/>
</dbReference>
<protein>
    <submittedName>
        <fullName evidence="21">Uncharacterized protein</fullName>
    </submittedName>
</protein>
<dbReference type="SUPFAM" id="SSF53187">
    <property type="entry name" value="Zn-dependent exopeptidases"/>
    <property type="match status" value="1"/>
</dbReference>
<evidence type="ECO:0000256" key="13">
    <source>
        <dbReference type="ARBA" id="ARBA00023049"/>
    </source>
</evidence>
<keyword evidence="10" id="KW-0378">Hydrolase</keyword>
<gene>
    <name evidence="21" type="primary">cpb1</name>
</gene>
<evidence type="ECO:0000256" key="18">
    <source>
        <dbReference type="SAM" id="Phobius"/>
    </source>
</evidence>
<keyword evidence="17" id="KW-0675">Receptor</keyword>
<keyword evidence="17" id="KW-0807">Transducer</keyword>
<dbReference type="GO" id="GO:0016020">
    <property type="term" value="C:membrane"/>
    <property type="evidence" value="ECO:0007669"/>
    <property type="project" value="UniProtKB-SubCell"/>
</dbReference>
<dbReference type="SMART" id="SM00631">
    <property type="entry name" value="Zn_pept"/>
    <property type="match status" value="1"/>
</dbReference>
<feature type="transmembrane region" description="Helical" evidence="18">
    <location>
        <begin position="20"/>
        <end position="40"/>
    </location>
</feature>
<keyword evidence="13" id="KW-0482">Metalloprotease</keyword>
<comment type="subcellular location">
    <subcellularLocation>
        <location evidence="2">Membrane</location>
    </subcellularLocation>
    <subcellularLocation>
        <location evidence="3">Secreted</location>
    </subcellularLocation>
</comment>
<evidence type="ECO:0000256" key="7">
    <source>
        <dbReference type="ARBA" id="ARBA00022670"/>
    </source>
</evidence>
<dbReference type="InParanoid" id="A0A672PFK6"/>
<dbReference type="PANTHER" id="PTHR11705:SF20">
    <property type="entry name" value="CARBOXYPEPTIDASE B"/>
    <property type="match status" value="1"/>
</dbReference>
<dbReference type="PROSITE" id="PS00132">
    <property type="entry name" value="CARBOXYPEPT_ZN_1"/>
    <property type="match status" value="1"/>
</dbReference>
<feature type="transmembrane region" description="Helical" evidence="18">
    <location>
        <begin position="52"/>
        <end position="72"/>
    </location>
</feature>
<evidence type="ECO:0000256" key="14">
    <source>
        <dbReference type="ARBA" id="ARBA00023136"/>
    </source>
</evidence>
<accession>A0A672PFK6</accession>
<dbReference type="InterPro" id="IPR000276">
    <property type="entry name" value="GPCR_Rhodpsn"/>
</dbReference>
<dbReference type="InterPro" id="IPR057246">
    <property type="entry name" value="CARBOXYPEPT_ZN_1"/>
</dbReference>
<evidence type="ECO:0000256" key="16">
    <source>
        <dbReference type="PROSITE-ProRule" id="PRU01379"/>
    </source>
</evidence>
<keyword evidence="22" id="KW-1185">Reference proteome</keyword>
<reference evidence="21" key="2">
    <citation type="submission" date="2025-09" db="UniProtKB">
        <authorList>
            <consortium name="Ensembl"/>
        </authorList>
    </citation>
    <scope>IDENTIFICATION</scope>
</reference>
<dbReference type="SUPFAM" id="SSF81321">
    <property type="entry name" value="Family A G protein-coupled receptor-like"/>
    <property type="match status" value="1"/>
</dbReference>
<comment type="similarity">
    <text evidence="17">Belongs to the G-protein coupled receptor 1 family.</text>
</comment>
<name>A0A672PFK6_SINGR</name>
<dbReference type="GO" id="GO:0004930">
    <property type="term" value="F:G protein-coupled receptor activity"/>
    <property type="evidence" value="ECO:0007669"/>
    <property type="project" value="UniProtKB-KW"/>
</dbReference>
<reference evidence="21" key="1">
    <citation type="submission" date="2025-08" db="UniProtKB">
        <authorList>
            <consortium name="Ensembl"/>
        </authorList>
    </citation>
    <scope>IDENTIFICATION</scope>
</reference>
<keyword evidence="5" id="KW-0964">Secreted</keyword>
<keyword evidence="9" id="KW-0479">Metal-binding</keyword>
<dbReference type="PRINTS" id="PR00237">
    <property type="entry name" value="GPCRRHODOPSN"/>
</dbReference>
<dbReference type="GO" id="GO:0005615">
    <property type="term" value="C:extracellular space"/>
    <property type="evidence" value="ECO:0007669"/>
    <property type="project" value="TreeGrafter"/>
</dbReference>
<dbReference type="Ensembl" id="ENSSGRT00000066606.1">
    <property type="protein sequence ID" value="ENSSGRP00000062457.1"/>
    <property type="gene ID" value="ENSSGRG00000032288.1"/>
</dbReference>
<evidence type="ECO:0000256" key="1">
    <source>
        <dbReference type="ARBA" id="ARBA00001947"/>
    </source>
</evidence>
<dbReference type="PROSITE" id="PS52035">
    <property type="entry name" value="PEPTIDASE_M14"/>
    <property type="match status" value="1"/>
</dbReference>
<feature type="domain" description="Peptidase M14" evidence="20">
    <location>
        <begin position="164"/>
        <end position="459"/>
    </location>
</feature>
<feature type="active site" description="Proton donor/acceptor" evidence="16">
    <location>
        <position position="425"/>
    </location>
</feature>
<organism evidence="21 22">
    <name type="scientific">Sinocyclocheilus grahami</name>
    <name type="common">Dianchi golden-line fish</name>
    <name type="synonym">Barbus grahami</name>
    <dbReference type="NCBI Taxonomy" id="75366"/>
    <lineage>
        <taxon>Eukaryota</taxon>
        <taxon>Metazoa</taxon>
        <taxon>Chordata</taxon>
        <taxon>Craniata</taxon>
        <taxon>Vertebrata</taxon>
        <taxon>Euteleostomi</taxon>
        <taxon>Actinopterygii</taxon>
        <taxon>Neopterygii</taxon>
        <taxon>Teleostei</taxon>
        <taxon>Ostariophysi</taxon>
        <taxon>Cypriniformes</taxon>
        <taxon>Cyprinidae</taxon>
        <taxon>Cyprininae</taxon>
        <taxon>Sinocyclocheilus</taxon>
    </lineage>
</organism>
<proteinExistence type="inferred from homology"/>
<evidence type="ECO:0000256" key="11">
    <source>
        <dbReference type="ARBA" id="ARBA00022833"/>
    </source>
</evidence>
<dbReference type="PROSITE" id="PS50262">
    <property type="entry name" value="G_PROTEIN_RECEP_F1_2"/>
    <property type="match status" value="1"/>
</dbReference>
<comment type="cofactor">
    <cofactor evidence="1">
        <name>Zn(2+)</name>
        <dbReference type="ChEBI" id="CHEBI:29105"/>
    </cofactor>
</comment>
<evidence type="ECO:0000313" key="22">
    <source>
        <dbReference type="Proteomes" id="UP000472262"/>
    </source>
</evidence>
<dbReference type="Pfam" id="PF00001">
    <property type="entry name" value="7tm_1"/>
    <property type="match status" value="1"/>
</dbReference>
<dbReference type="PRINTS" id="PR01157">
    <property type="entry name" value="P2YPURNOCPTR"/>
</dbReference>
<keyword evidence="14 18" id="KW-0472">Membrane</keyword>
<keyword evidence="15" id="KW-0865">Zymogen</keyword>
<evidence type="ECO:0000256" key="15">
    <source>
        <dbReference type="ARBA" id="ARBA00023145"/>
    </source>
</evidence>
<evidence type="ECO:0000256" key="6">
    <source>
        <dbReference type="ARBA" id="ARBA00022645"/>
    </source>
</evidence>
<dbReference type="InterPro" id="IPR057247">
    <property type="entry name" value="CARBOXYPEPT_ZN_2"/>
</dbReference>
<evidence type="ECO:0000256" key="10">
    <source>
        <dbReference type="ARBA" id="ARBA00022801"/>
    </source>
</evidence>
<evidence type="ECO:0000256" key="3">
    <source>
        <dbReference type="ARBA" id="ARBA00004613"/>
    </source>
</evidence>
<dbReference type="FunFam" id="3.40.630.10:FF:000001">
    <property type="entry name" value="Carboxypeptidase B"/>
    <property type="match status" value="1"/>
</dbReference>
<dbReference type="GO" id="GO:0008270">
    <property type="term" value="F:zinc ion binding"/>
    <property type="evidence" value="ECO:0007669"/>
    <property type="project" value="InterPro"/>
</dbReference>
<evidence type="ECO:0000256" key="4">
    <source>
        <dbReference type="ARBA" id="ARBA00005988"/>
    </source>
</evidence>
<feature type="transmembrane region" description="Helical" evidence="18">
    <location>
        <begin position="110"/>
        <end position="132"/>
    </location>
</feature>
<feature type="domain" description="G-protein coupled receptors family 1 profile" evidence="19">
    <location>
        <begin position="1"/>
        <end position="131"/>
    </location>
</feature>
<dbReference type="InterPro" id="IPR017452">
    <property type="entry name" value="GPCR_Rhodpsn_7TM"/>
</dbReference>
<dbReference type="PROSITE" id="PS00133">
    <property type="entry name" value="CARBOXYPEPT_ZN_2"/>
    <property type="match status" value="1"/>
</dbReference>
<dbReference type="AlphaFoldDB" id="A0A672PFK6"/>
<sequence>MGYHWPFGTFLCKASAGLVIFNLYTSIFFLTALSIDRYLAIVHPVRSRRQRTLFYANLTCVLIWLFALLLSAPTALSRDVYDIGNSTLCAVWHRSEQINLLVTLSVLKSVLGFFVPFLVIITCYCLIGRALLGSRGLVMFENLQEAVEAQMDNKRATKAHDYTKYNNWATINDWVVSISSANADLISRQEIGNTYEGRPMHLLTIGKKTGSAKPAVFMDCGFHAREWITHAFCQWFINEAVSTYGSDPEMTNLLDRMDFFVLPVFNIDGYEYTWTNDRMWRKTRSRNSGSSCIGTDPNRNFDAGWCTVGASSNPCSETYCGSSIESEIESKNLANFIRSNKSIIKAYLTVHSYSQLLLFPYSYKYDLTADHSELLSVSQGAIAALRSLYGTRYTSGPGATTIYPAAGGSDDWAYDLGVKYSYTFELRDEGRYGFLLPESQIKPTCEETMLAVKYIASHVLNNLY</sequence>
<dbReference type="PANTHER" id="PTHR11705">
    <property type="entry name" value="PROTEASE FAMILY M14 CARBOXYPEPTIDASE A,B"/>
    <property type="match status" value="1"/>
</dbReference>
<dbReference type="InterPro" id="IPR034253">
    <property type="entry name" value="CPB_M14_CPD"/>
</dbReference>
<keyword evidence="6" id="KW-0121">Carboxypeptidase</keyword>
<keyword evidence="12 18" id="KW-1133">Transmembrane helix</keyword>
<dbReference type="PROSITE" id="PS00237">
    <property type="entry name" value="G_PROTEIN_RECEP_F1_1"/>
    <property type="match status" value="1"/>
</dbReference>
<dbReference type="GO" id="GO:0006508">
    <property type="term" value="P:proteolysis"/>
    <property type="evidence" value="ECO:0007669"/>
    <property type="project" value="UniProtKB-KW"/>
</dbReference>
<dbReference type="Gene3D" id="3.40.630.10">
    <property type="entry name" value="Zn peptidases"/>
    <property type="match status" value="1"/>
</dbReference>
<keyword evidence="17" id="KW-0297">G-protein coupled receptor</keyword>
<keyword evidence="7" id="KW-0645">Protease</keyword>
<evidence type="ECO:0000313" key="21">
    <source>
        <dbReference type="Ensembl" id="ENSSGRP00000062457.1"/>
    </source>
</evidence>
<comment type="similarity">
    <text evidence="4 16">Belongs to the peptidase M14 family.</text>
</comment>
<dbReference type="FunCoup" id="A0A672PFK6">
    <property type="interactions" value="297"/>
</dbReference>
<dbReference type="InterPro" id="IPR000834">
    <property type="entry name" value="Peptidase_M14"/>
</dbReference>
<evidence type="ECO:0000259" key="20">
    <source>
        <dbReference type="PROSITE" id="PS52035"/>
    </source>
</evidence>
<evidence type="ECO:0000259" key="19">
    <source>
        <dbReference type="PROSITE" id="PS50262"/>
    </source>
</evidence>
<dbReference type="Pfam" id="PF00246">
    <property type="entry name" value="Peptidase_M14"/>
    <property type="match status" value="1"/>
</dbReference>
<evidence type="ECO:0000256" key="2">
    <source>
        <dbReference type="ARBA" id="ARBA00004370"/>
    </source>
</evidence>
<keyword evidence="11" id="KW-0862">Zinc</keyword>
<dbReference type="CDD" id="cd03871">
    <property type="entry name" value="M14_CPB"/>
    <property type="match status" value="1"/>
</dbReference>
<evidence type="ECO:0000256" key="8">
    <source>
        <dbReference type="ARBA" id="ARBA00022692"/>
    </source>
</evidence>
<evidence type="ECO:0000256" key="5">
    <source>
        <dbReference type="ARBA" id="ARBA00022525"/>
    </source>
</evidence>
<dbReference type="GO" id="GO:0004181">
    <property type="term" value="F:metallocarboxypeptidase activity"/>
    <property type="evidence" value="ECO:0007669"/>
    <property type="project" value="InterPro"/>
</dbReference>
<evidence type="ECO:0000256" key="17">
    <source>
        <dbReference type="RuleBase" id="RU000688"/>
    </source>
</evidence>